<name>A0A8J7YL34_9EURY</name>
<gene>
    <name evidence="3" type="ORF">EGD98_16745</name>
</gene>
<keyword evidence="4" id="KW-1185">Reference proteome</keyword>
<sequence>MGEDASLDEFLGGESSEQSEATDAVEPADETEVEPAGEGEPADADEPETDATDVEPARTTYAWNDEGATCEACGETIERRWQQEGGLVCIECKDWERA</sequence>
<evidence type="ECO:0000313" key="3">
    <source>
        <dbReference type="EMBL" id="MBX0305311.1"/>
    </source>
</evidence>
<dbReference type="Pfam" id="PF24458">
    <property type="entry name" value="DUF7573"/>
    <property type="match status" value="1"/>
</dbReference>
<accession>A0A8J7YL34</accession>
<evidence type="ECO:0000313" key="4">
    <source>
        <dbReference type="Proteomes" id="UP000783863"/>
    </source>
</evidence>
<feature type="region of interest" description="Disordered" evidence="1">
    <location>
        <begin position="1"/>
        <end position="62"/>
    </location>
</feature>
<dbReference type="EMBL" id="RKLQ01000003">
    <property type="protein sequence ID" value="MBX0305311.1"/>
    <property type="molecule type" value="Genomic_DNA"/>
</dbReference>
<feature type="domain" description="DUF7573" evidence="2">
    <location>
        <begin position="57"/>
        <end position="95"/>
    </location>
</feature>
<reference evidence="3" key="1">
    <citation type="submission" date="2021-06" db="EMBL/GenBank/DDBJ databases">
        <title>Halomicroarcula sp. F24A a new haloarchaeum isolated from saline soil.</title>
        <authorList>
            <person name="Duran-Viseras A."/>
            <person name="Sanchez-Porro C."/>
            <person name="Ventosa A."/>
        </authorList>
    </citation>
    <scope>NUCLEOTIDE SEQUENCE</scope>
    <source>
        <strain evidence="3">F24A</strain>
    </source>
</reference>
<proteinExistence type="predicted"/>
<dbReference type="RefSeq" id="WP_220589547.1">
    <property type="nucleotide sequence ID" value="NZ_RKLQ01000003.1"/>
</dbReference>
<evidence type="ECO:0000256" key="1">
    <source>
        <dbReference type="SAM" id="MobiDB-lite"/>
    </source>
</evidence>
<dbReference type="AlphaFoldDB" id="A0A8J7YL34"/>
<dbReference type="InterPro" id="IPR055995">
    <property type="entry name" value="DUF7573"/>
</dbReference>
<dbReference type="Proteomes" id="UP000783863">
    <property type="component" value="Unassembled WGS sequence"/>
</dbReference>
<feature type="compositionally biased region" description="Acidic residues" evidence="1">
    <location>
        <begin position="26"/>
        <end position="53"/>
    </location>
</feature>
<protein>
    <recommendedName>
        <fullName evidence="2">DUF7573 domain-containing protein</fullName>
    </recommendedName>
</protein>
<organism evidence="3 4">
    <name type="scientific">Haloarcula salinisoli</name>
    <dbReference type="NCBI Taxonomy" id="2487746"/>
    <lineage>
        <taxon>Archaea</taxon>
        <taxon>Methanobacteriati</taxon>
        <taxon>Methanobacteriota</taxon>
        <taxon>Stenosarchaea group</taxon>
        <taxon>Halobacteria</taxon>
        <taxon>Halobacteriales</taxon>
        <taxon>Haloarculaceae</taxon>
        <taxon>Haloarcula</taxon>
    </lineage>
</organism>
<comment type="caution">
    <text evidence="3">The sequence shown here is derived from an EMBL/GenBank/DDBJ whole genome shotgun (WGS) entry which is preliminary data.</text>
</comment>
<evidence type="ECO:0000259" key="2">
    <source>
        <dbReference type="Pfam" id="PF24458"/>
    </source>
</evidence>